<dbReference type="PRINTS" id="PR02042">
    <property type="entry name" value="CCSMST1"/>
</dbReference>
<dbReference type="GO" id="GO:0005743">
    <property type="term" value="C:mitochondrial inner membrane"/>
    <property type="evidence" value="ECO:0000318"/>
    <property type="project" value="GO_Central"/>
</dbReference>
<keyword evidence="2" id="KW-0813">Transport</keyword>
<evidence type="ECO:0000313" key="13">
    <source>
        <dbReference type="RefSeq" id="XP_018091869.1"/>
    </source>
</evidence>
<dbReference type="PANTHER" id="PTHR35268">
    <property type="entry name" value="PROTEIN CCSMST1"/>
    <property type="match status" value="1"/>
</dbReference>
<evidence type="ECO:0000256" key="2">
    <source>
        <dbReference type="ARBA" id="ARBA00022448"/>
    </source>
</evidence>
<dbReference type="GO" id="GO:0034551">
    <property type="term" value="P:mitochondrial respiratory chain complex III assembly"/>
    <property type="evidence" value="ECO:0000318"/>
    <property type="project" value="GO_Central"/>
</dbReference>
<dbReference type="InterPro" id="IPR023248">
    <property type="entry name" value="UQCC4_vert"/>
</dbReference>
<keyword evidence="6" id="KW-0999">Mitochondrion inner membrane</keyword>
<keyword evidence="9" id="KW-0496">Mitochondrion</keyword>
<dbReference type="AlphaFoldDB" id="A0A1L8EXV6"/>
<comment type="subcellular location">
    <subcellularLocation>
        <location evidence="1">Mitochondrion inner membrane</location>
        <topology evidence="1">Single-pass membrane protein</topology>
    </subcellularLocation>
</comment>
<keyword evidence="7" id="KW-0249">Electron transport</keyword>
<comment type="similarity">
    <text evidence="11">Belongs to the UQCC4 family.</text>
</comment>
<dbReference type="PANTHER" id="PTHR35268:SF1">
    <property type="entry name" value="UBIQUINOL-CYTOCHROME-C REDUCTASE COMPLEX ASSEMBLY FACTOR 4"/>
    <property type="match status" value="1"/>
</dbReference>
<keyword evidence="4" id="KW-0812">Transmembrane</keyword>
<sequence length="112" mass="12740">MLGSLCKVPVLRSRQFAAVVNVKSIHFKGSPNYNEESENSKPLKFSTSKASPHHWTVAKSLGSNQEKPWWKVIPLSVLLTTVLLWAVFRQETDVDESIYKPIEQLQDESDNK</sequence>
<dbReference type="OrthoDB" id="5783753at2759"/>
<evidence type="ECO:0000256" key="3">
    <source>
        <dbReference type="ARBA" id="ARBA00022660"/>
    </source>
</evidence>
<evidence type="ECO:0000256" key="6">
    <source>
        <dbReference type="ARBA" id="ARBA00022792"/>
    </source>
</evidence>
<accession>A0A1L8EXV6</accession>
<gene>
    <name evidence="13" type="primary">LOC108701568</name>
</gene>
<reference evidence="13" key="1">
    <citation type="submission" date="2025-08" db="UniProtKB">
        <authorList>
            <consortium name="RefSeq"/>
        </authorList>
    </citation>
    <scope>IDENTIFICATION</scope>
    <source>
        <strain evidence="13">J_2021</strain>
        <tissue evidence="13">Erythrocytes</tissue>
    </source>
</reference>
<evidence type="ECO:0000256" key="8">
    <source>
        <dbReference type="ARBA" id="ARBA00022989"/>
    </source>
</evidence>
<evidence type="ECO:0000313" key="12">
    <source>
        <dbReference type="Proteomes" id="UP000186698"/>
    </source>
</evidence>
<dbReference type="OMA" id="HWTVAKS"/>
<dbReference type="PaxDb" id="8355-A0A1L8EXV6"/>
<keyword evidence="12" id="KW-1185">Reference proteome</keyword>
<keyword evidence="3" id="KW-0679">Respiratory chain</keyword>
<keyword evidence="5" id="KW-0732">Signal</keyword>
<evidence type="ECO:0000256" key="10">
    <source>
        <dbReference type="ARBA" id="ARBA00023136"/>
    </source>
</evidence>
<evidence type="ECO:0000256" key="7">
    <source>
        <dbReference type="ARBA" id="ARBA00022982"/>
    </source>
</evidence>
<dbReference type="GeneID" id="108701568"/>
<evidence type="ECO:0000256" key="5">
    <source>
        <dbReference type="ARBA" id="ARBA00022729"/>
    </source>
</evidence>
<keyword evidence="8" id="KW-1133">Transmembrane helix</keyword>
<organism evidence="12 13">
    <name type="scientific">Xenopus laevis</name>
    <name type="common">African clawed frog</name>
    <dbReference type="NCBI Taxonomy" id="8355"/>
    <lineage>
        <taxon>Eukaryota</taxon>
        <taxon>Metazoa</taxon>
        <taxon>Chordata</taxon>
        <taxon>Craniata</taxon>
        <taxon>Vertebrata</taxon>
        <taxon>Euteleostomi</taxon>
        <taxon>Amphibia</taxon>
        <taxon>Batrachia</taxon>
        <taxon>Anura</taxon>
        <taxon>Pipoidea</taxon>
        <taxon>Pipidae</taxon>
        <taxon>Xenopodinae</taxon>
        <taxon>Xenopus</taxon>
        <taxon>Xenopus</taxon>
    </lineage>
</organism>
<name>A0A1L8EXV6_XENLA</name>
<dbReference type="InterPro" id="IPR029160">
    <property type="entry name" value="UQCC4"/>
</dbReference>
<dbReference type="KEGG" id="xla:108701568"/>
<protein>
    <submittedName>
        <fullName evidence="13">Protein ccsmst1</fullName>
    </submittedName>
</protein>
<keyword evidence="10" id="KW-0472">Membrane</keyword>
<dbReference type="RefSeq" id="XP_018091869.1">
    <property type="nucleotide sequence ID" value="XM_018236380.2"/>
</dbReference>
<evidence type="ECO:0000256" key="4">
    <source>
        <dbReference type="ARBA" id="ARBA00022692"/>
    </source>
</evidence>
<evidence type="ECO:0000256" key="11">
    <source>
        <dbReference type="ARBA" id="ARBA00034713"/>
    </source>
</evidence>
<dbReference type="STRING" id="8355.A0A1L8EXV6"/>
<dbReference type="Pfam" id="PF15013">
    <property type="entry name" value="CCSMST1"/>
    <property type="match status" value="1"/>
</dbReference>
<evidence type="ECO:0000256" key="9">
    <source>
        <dbReference type="ARBA" id="ARBA00023128"/>
    </source>
</evidence>
<evidence type="ECO:0000256" key="1">
    <source>
        <dbReference type="ARBA" id="ARBA00004434"/>
    </source>
</evidence>
<dbReference type="Proteomes" id="UP000186698">
    <property type="component" value="Chromosome 9_10L"/>
</dbReference>
<proteinExistence type="inferred from homology"/>
<dbReference type="Bgee" id="108701568">
    <property type="expression patterns" value="Expressed in muscle tissue and 19 other cell types or tissues"/>
</dbReference>